<proteinExistence type="predicted"/>
<organism evidence="1">
    <name type="scientific">Tanacetum cinerariifolium</name>
    <name type="common">Dalmatian daisy</name>
    <name type="synonym">Chrysanthemum cinerariifolium</name>
    <dbReference type="NCBI Taxonomy" id="118510"/>
    <lineage>
        <taxon>Eukaryota</taxon>
        <taxon>Viridiplantae</taxon>
        <taxon>Streptophyta</taxon>
        <taxon>Embryophyta</taxon>
        <taxon>Tracheophyta</taxon>
        <taxon>Spermatophyta</taxon>
        <taxon>Magnoliopsida</taxon>
        <taxon>eudicotyledons</taxon>
        <taxon>Gunneridae</taxon>
        <taxon>Pentapetalae</taxon>
        <taxon>asterids</taxon>
        <taxon>campanulids</taxon>
        <taxon>Asterales</taxon>
        <taxon>Asteraceae</taxon>
        <taxon>Asteroideae</taxon>
        <taxon>Anthemideae</taxon>
        <taxon>Anthemidinae</taxon>
        <taxon>Tanacetum</taxon>
    </lineage>
</organism>
<evidence type="ECO:0000313" key="1">
    <source>
        <dbReference type="EMBL" id="GEZ44026.1"/>
    </source>
</evidence>
<protein>
    <submittedName>
        <fullName evidence="1">Uncharacterized protein</fullName>
    </submittedName>
</protein>
<dbReference type="EMBL" id="BKCJ010279187">
    <property type="protein sequence ID" value="GEZ44026.1"/>
    <property type="molecule type" value="Genomic_DNA"/>
</dbReference>
<accession>A0A699IDY3</accession>
<comment type="caution">
    <text evidence="1">The sequence shown here is derived from an EMBL/GenBank/DDBJ whole genome shotgun (WGS) entry which is preliminary data.</text>
</comment>
<sequence>TNAAGLCGGSDGGVMGIVGSGGELQEIGEMELWRVAGKKVVYSTCLNVGEEDRRWSLCIHLSNVGRKAPGVAV</sequence>
<reference evidence="1" key="1">
    <citation type="journal article" date="2019" name="Sci. Rep.">
        <title>Draft genome of Tanacetum cinerariifolium, the natural source of mosquito coil.</title>
        <authorList>
            <person name="Yamashiro T."/>
            <person name="Shiraishi A."/>
            <person name="Satake H."/>
            <person name="Nakayama K."/>
        </authorList>
    </citation>
    <scope>NUCLEOTIDE SEQUENCE</scope>
</reference>
<dbReference type="AlphaFoldDB" id="A0A699IDY3"/>
<gene>
    <name evidence="1" type="ORF">Tci_515999</name>
</gene>
<name>A0A699IDY3_TANCI</name>
<feature type="non-terminal residue" evidence="1">
    <location>
        <position position="1"/>
    </location>
</feature>